<reference evidence="1" key="1">
    <citation type="submission" date="2021-01" db="EMBL/GenBank/DDBJ databases">
        <authorList>
            <consortium name="Genoscope - CEA"/>
            <person name="William W."/>
        </authorList>
    </citation>
    <scope>NUCLEOTIDE SEQUENCE</scope>
</reference>
<dbReference type="Proteomes" id="UP000683925">
    <property type="component" value="Unassembled WGS sequence"/>
</dbReference>
<sequence length="79" mass="9590">MRYFFANCRPQKKVDFYIKILPPWFQREQRISLQGLVTLRKDWREMEKSRITLTWSVMKLVFLMEELNVIILLGQSNPA</sequence>
<gene>
    <name evidence="1" type="ORF">POCTA_138.1.T1940012</name>
</gene>
<dbReference type="AlphaFoldDB" id="A0A8S1YMQ1"/>
<evidence type="ECO:0000313" key="2">
    <source>
        <dbReference type="Proteomes" id="UP000683925"/>
    </source>
</evidence>
<organism evidence="1 2">
    <name type="scientific">Paramecium octaurelia</name>
    <dbReference type="NCBI Taxonomy" id="43137"/>
    <lineage>
        <taxon>Eukaryota</taxon>
        <taxon>Sar</taxon>
        <taxon>Alveolata</taxon>
        <taxon>Ciliophora</taxon>
        <taxon>Intramacronucleata</taxon>
        <taxon>Oligohymenophorea</taxon>
        <taxon>Peniculida</taxon>
        <taxon>Parameciidae</taxon>
        <taxon>Paramecium</taxon>
    </lineage>
</organism>
<keyword evidence="2" id="KW-1185">Reference proteome</keyword>
<comment type="caution">
    <text evidence="1">The sequence shown here is derived from an EMBL/GenBank/DDBJ whole genome shotgun (WGS) entry which is preliminary data.</text>
</comment>
<evidence type="ECO:0000313" key="1">
    <source>
        <dbReference type="EMBL" id="CAD8214908.1"/>
    </source>
</evidence>
<name>A0A8S1YMQ1_PAROT</name>
<proteinExistence type="predicted"/>
<accession>A0A8S1YMQ1</accession>
<dbReference type="EMBL" id="CAJJDP010000198">
    <property type="protein sequence ID" value="CAD8214908.1"/>
    <property type="molecule type" value="Genomic_DNA"/>
</dbReference>
<protein>
    <submittedName>
        <fullName evidence="1">Uncharacterized protein</fullName>
    </submittedName>
</protein>